<keyword evidence="2" id="KW-0808">Transferase</keyword>
<proteinExistence type="predicted"/>
<dbReference type="RefSeq" id="WP_382388419.1">
    <property type="nucleotide sequence ID" value="NZ_JBHLWI010000040.1"/>
</dbReference>
<keyword evidence="3" id="KW-1185">Reference proteome</keyword>
<gene>
    <name evidence="2" type="ORF">ACFFIP_14560</name>
</gene>
<protein>
    <submittedName>
        <fullName evidence="2">Glycosyltransferase family 4 protein</fullName>
        <ecNumber evidence="2">2.4.-.-</ecNumber>
    </submittedName>
</protein>
<dbReference type="PANTHER" id="PTHR45947">
    <property type="entry name" value="SULFOQUINOVOSYL TRANSFERASE SQD2"/>
    <property type="match status" value="1"/>
</dbReference>
<dbReference type="Pfam" id="PF00534">
    <property type="entry name" value="Glycos_transf_1"/>
    <property type="match status" value="1"/>
</dbReference>
<sequence>MHFIFWQKNLSIHQSAFLRELAIHEQVTLVVKEEFNPARRSQGWHRPDFGLSRIMVGPSDQEIQNLITNDSEAIHVFSGFFGVSMIAFAYKQVFVLRYTAFFFLEPFDVKGIKGKLRYLKYSNFIRKHRSKIKGLLVTGEKAKKLYQKCGMPANKVFSWGYFTEVFGEKAVERNNLKVCQILYVGTINRNKNIIPLVKLVKGLNNFFGKFLIIGGGPLKEELKELIKDENKIEYFGNVSNQLVKKYLCEVDLLILPSKYDGWGAVVNEALQAGTPVIASENCGAESLLDGEIRGEVFSFSGKNNLEVVLKKWLGKGKVSIEHRKAIQEWSQKNISGEAAAGYFVEIVEYLEGRRVERPVAPWILNG</sequence>
<dbReference type="EC" id="2.4.-.-" evidence="2"/>
<organism evidence="2 3">
    <name type="scientific">Fontibacter flavus</name>
    <dbReference type="NCBI Taxonomy" id="654838"/>
    <lineage>
        <taxon>Bacteria</taxon>
        <taxon>Pseudomonadati</taxon>
        <taxon>Bacteroidota</taxon>
        <taxon>Cytophagia</taxon>
        <taxon>Cytophagales</taxon>
        <taxon>Cyclobacteriaceae</taxon>
        <taxon>Fontibacter</taxon>
    </lineage>
</organism>
<evidence type="ECO:0000313" key="3">
    <source>
        <dbReference type="Proteomes" id="UP001589797"/>
    </source>
</evidence>
<dbReference type="CDD" id="cd03801">
    <property type="entry name" value="GT4_PimA-like"/>
    <property type="match status" value="1"/>
</dbReference>
<dbReference type="Proteomes" id="UP001589797">
    <property type="component" value="Unassembled WGS sequence"/>
</dbReference>
<comment type="caution">
    <text evidence="2">The sequence shown here is derived from an EMBL/GenBank/DDBJ whole genome shotgun (WGS) entry which is preliminary data.</text>
</comment>
<name>A0ABV6FVT2_9BACT</name>
<dbReference type="PANTHER" id="PTHR45947:SF3">
    <property type="entry name" value="SULFOQUINOVOSYL TRANSFERASE SQD2"/>
    <property type="match status" value="1"/>
</dbReference>
<dbReference type="GO" id="GO:0016757">
    <property type="term" value="F:glycosyltransferase activity"/>
    <property type="evidence" value="ECO:0007669"/>
    <property type="project" value="UniProtKB-KW"/>
</dbReference>
<reference evidence="2 3" key="1">
    <citation type="submission" date="2024-09" db="EMBL/GenBank/DDBJ databases">
        <authorList>
            <person name="Sun Q."/>
            <person name="Mori K."/>
        </authorList>
    </citation>
    <scope>NUCLEOTIDE SEQUENCE [LARGE SCALE GENOMIC DNA]</scope>
    <source>
        <strain evidence="2 3">CCM 7650</strain>
    </source>
</reference>
<accession>A0ABV6FVT2</accession>
<dbReference type="EMBL" id="JBHLWI010000040">
    <property type="protein sequence ID" value="MFC0263912.1"/>
    <property type="molecule type" value="Genomic_DNA"/>
</dbReference>
<dbReference type="InterPro" id="IPR050194">
    <property type="entry name" value="Glycosyltransferase_grp1"/>
</dbReference>
<evidence type="ECO:0000259" key="1">
    <source>
        <dbReference type="Pfam" id="PF00534"/>
    </source>
</evidence>
<dbReference type="InterPro" id="IPR001296">
    <property type="entry name" value="Glyco_trans_1"/>
</dbReference>
<evidence type="ECO:0000313" key="2">
    <source>
        <dbReference type="EMBL" id="MFC0263912.1"/>
    </source>
</evidence>
<dbReference type="Gene3D" id="3.40.50.2000">
    <property type="entry name" value="Glycogen Phosphorylase B"/>
    <property type="match status" value="1"/>
</dbReference>
<keyword evidence="2" id="KW-0328">Glycosyltransferase</keyword>
<dbReference type="SUPFAM" id="SSF53756">
    <property type="entry name" value="UDP-Glycosyltransferase/glycogen phosphorylase"/>
    <property type="match status" value="1"/>
</dbReference>
<feature type="domain" description="Glycosyl transferase family 1" evidence="1">
    <location>
        <begin position="172"/>
        <end position="323"/>
    </location>
</feature>